<evidence type="ECO:0008006" key="5">
    <source>
        <dbReference type="Google" id="ProtNLM"/>
    </source>
</evidence>
<evidence type="ECO:0000313" key="3">
    <source>
        <dbReference type="EMBL" id="MDM7889736.1"/>
    </source>
</evidence>
<dbReference type="Proteomes" id="UP001235720">
    <property type="component" value="Unassembled WGS sequence"/>
</dbReference>
<comment type="caution">
    <text evidence="3">The sequence shown here is derived from an EMBL/GenBank/DDBJ whole genome shotgun (WGS) entry which is preliminary data.</text>
</comment>
<proteinExistence type="predicted"/>
<gene>
    <name evidence="3" type="ORF">QUG98_14875</name>
</gene>
<feature type="region of interest" description="Disordered" evidence="1">
    <location>
        <begin position="30"/>
        <end position="49"/>
    </location>
</feature>
<reference evidence="3 4" key="1">
    <citation type="submission" date="2023-06" db="EMBL/GenBank/DDBJ databases">
        <authorList>
            <person name="Feng G."/>
            <person name="Li J."/>
            <person name="Zhu H."/>
        </authorList>
    </citation>
    <scope>NUCLEOTIDE SEQUENCE [LARGE SCALE GENOMIC DNA]</scope>
    <source>
        <strain evidence="3 4">RHCJP20</strain>
    </source>
</reference>
<evidence type="ECO:0000313" key="4">
    <source>
        <dbReference type="Proteomes" id="UP001235720"/>
    </source>
</evidence>
<feature type="signal peptide" evidence="2">
    <location>
        <begin position="1"/>
        <end position="28"/>
    </location>
</feature>
<feature type="chain" id="PRO_5046627223" description="Secreted protein" evidence="2">
    <location>
        <begin position="29"/>
        <end position="170"/>
    </location>
</feature>
<feature type="region of interest" description="Disordered" evidence="1">
    <location>
        <begin position="72"/>
        <end position="109"/>
    </location>
</feature>
<keyword evidence="2" id="KW-0732">Signal</keyword>
<name>A0ABT7TJG7_9MICO</name>
<feature type="region of interest" description="Disordered" evidence="1">
    <location>
        <begin position="125"/>
        <end position="144"/>
    </location>
</feature>
<evidence type="ECO:0000256" key="2">
    <source>
        <dbReference type="SAM" id="SignalP"/>
    </source>
</evidence>
<organism evidence="3 4">
    <name type="scientific">Curtobacterium subtropicum</name>
    <dbReference type="NCBI Taxonomy" id="3055138"/>
    <lineage>
        <taxon>Bacteria</taxon>
        <taxon>Bacillati</taxon>
        <taxon>Actinomycetota</taxon>
        <taxon>Actinomycetes</taxon>
        <taxon>Micrococcales</taxon>
        <taxon>Microbacteriaceae</taxon>
        <taxon>Curtobacterium</taxon>
    </lineage>
</organism>
<keyword evidence="4" id="KW-1185">Reference proteome</keyword>
<protein>
    <recommendedName>
        <fullName evidence="5">Secreted protein</fullName>
    </recommendedName>
</protein>
<accession>A0ABT7TJG7</accession>
<sequence length="170" mass="17205">MTITTKQTIGRCSTVLATVLLAAGALTACSSGSDAPDAPDGTTSAGGSQREKLLANAKCLRDKGYDVSDEQFTSGRFSIPEGTDPDEYQKASAECSAKNRSAGDAQGPATPFGFGPEVAACMRDSGFADYPDDPGSQGEYVPQDGDGFGAALGKCVAEHGDGAGVQAPRG</sequence>
<dbReference type="EMBL" id="JAUCMM010000013">
    <property type="protein sequence ID" value="MDM7889736.1"/>
    <property type="molecule type" value="Genomic_DNA"/>
</dbReference>
<dbReference type="PROSITE" id="PS51257">
    <property type="entry name" value="PROKAR_LIPOPROTEIN"/>
    <property type="match status" value="1"/>
</dbReference>
<dbReference type="RefSeq" id="WP_289471300.1">
    <property type="nucleotide sequence ID" value="NZ_JAUCMM010000013.1"/>
</dbReference>
<evidence type="ECO:0000256" key="1">
    <source>
        <dbReference type="SAM" id="MobiDB-lite"/>
    </source>
</evidence>